<feature type="transmembrane region" description="Helical" evidence="1">
    <location>
        <begin position="667"/>
        <end position="688"/>
    </location>
</feature>
<organism evidence="2 3">
    <name type="scientific">Hymenobacter metallicola</name>
    <dbReference type="NCBI Taxonomy" id="2563114"/>
    <lineage>
        <taxon>Bacteria</taxon>
        <taxon>Pseudomonadati</taxon>
        <taxon>Bacteroidota</taxon>
        <taxon>Cytophagia</taxon>
        <taxon>Cytophagales</taxon>
        <taxon>Hymenobacteraceae</taxon>
        <taxon>Hymenobacter</taxon>
    </lineage>
</organism>
<dbReference type="OrthoDB" id="1113021at2"/>
<protein>
    <submittedName>
        <fullName evidence="2">Uncharacterized protein</fullName>
    </submittedName>
</protein>
<dbReference type="Proteomes" id="UP000298471">
    <property type="component" value="Unassembled WGS sequence"/>
</dbReference>
<feature type="transmembrane region" description="Helical" evidence="1">
    <location>
        <begin position="322"/>
        <end position="342"/>
    </location>
</feature>
<proteinExistence type="predicted"/>
<feature type="transmembrane region" description="Helical" evidence="1">
    <location>
        <begin position="1377"/>
        <end position="1398"/>
    </location>
</feature>
<keyword evidence="1" id="KW-0812">Transmembrane</keyword>
<feature type="transmembrane region" description="Helical" evidence="1">
    <location>
        <begin position="1410"/>
        <end position="1429"/>
    </location>
</feature>
<gene>
    <name evidence="2" type="ORF">E5K02_14160</name>
</gene>
<evidence type="ECO:0000313" key="2">
    <source>
        <dbReference type="EMBL" id="TGE27514.1"/>
    </source>
</evidence>
<accession>A0A4Z0QCT9</accession>
<dbReference type="RefSeq" id="WP_135395552.1">
    <property type="nucleotide sequence ID" value="NZ_SRMB01000002.1"/>
</dbReference>
<comment type="caution">
    <text evidence="2">The sequence shown here is derived from an EMBL/GenBank/DDBJ whole genome shotgun (WGS) entry which is preliminary data.</text>
</comment>
<feature type="transmembrane region" description="Helical" evidence="1">
    <location>
        <begin position="768"/>
        <end position="788"/>
    </location>
</feature>
<reference evidence="2 3" key="1">
    <citation type="submission" date="2019-04" db="EMBL/GenBank/DDBJ databases">
        <authorList>
            <person name="Feng G."/>
            <person name="Zhang J."/>
            <person name="Zhu H."/>
        </authorList>
    </citation>
    <scope>NUCLEOTIDE SEQUENCE [LARGE SCALE GENOMIC DNA]</scope>
    <source>
        <strain evidence="2 3">9PBR-1</strain>
    </source>
</reference>
<feature type="transmembrane region" description="Helical" evidence="1">
    <location>
        <begin position="618"/>
        <end position="640"/>
    </location>
</feature>
<feature type="transmembrane region" description="Helical" evidence="1">
    <location>
        <begin position="837"/>
        <end position="857"/>
    </location>
</feature>
<keyword evidence="3" id="KW-1185">Reference proteome</keyword>
<feature type="transmembrane region" description="Helical" evidence="1">
    <location>
        <begin position="735"/>
        <end position="756"/>
    </location>
</feature>
<feature type="transmembrane region" description="Helical" evidence="1">
    <location>
        <begin position="1011"/>
        <end position="1031"/>
    </location>
</feature>
<evidence type="ECO:0000313" key="3">
    <source>
        <dbReference type="Proteomes" id="UP000298471"/>
    </source>
</evidence>
<evidence type="ECO:0000256" key="1">
    <source>
        <dbReference type="SAM" id="Phobius"/>
    </source>
</evidence>
<sequence>MKFLSSLSGALQHHIGTLILSLVLAASVAYYALVYLPQRRHELEQRYFRVLARVGHNIQDRVRVHQRISEQVASVFSIRNFPKDTLFDIKRDIDQIQRDPARALTSVATVDAIQDAWFRLLPFCADLRFDRVQQFDATRPTFAYRPEDQNLVFQHRLWKPLTLDQAKANRFLAADSSAWSLFTIISASRFVQPFVRQEAFQNFYVADANGQLIYANHAHGPTGLTRFLESKQDTTHWQVQELEINGQPSILFMLPLRLRADKTQVWYLAGTVSQQEFRTEQHNLPRGLQELLFGGLLLGLLSLPFLKVSLLNEHERLNYGDVVQCGVSLLLGSGLLTLTLVAELTRRYPETDELDKQLQQLGAQVQNKLYQELSELNTTLAYYRREYSMGATDSLFAKNTEEATMLVNRLPPHDLLASPSTLPRPLVKEDMIIRVDQKGNIIRYLRDPQLTKPLLYGNTLKDRKYFRMARRRQWMHLPRPYNSTLPFTLDGIISYRQAVKTAALVQPAADSTTCTLLTQHLRTFQAPILPPDYAFCLIDEQGEILFHSDAQLGLSENLLEDCDSPKLLAALLAHEPATLSVRYQGHDHRLYVRPLSSLGLTLVTLADLRVSRAQHSQAYALGAALLTGMWLVWLLGGLILRAIRPSRQVEVLPRYRFHALWPRRKRAPLYTGLALLLGVVLVVVLLILPNLLLSVRLLLVLVLPLALYPVTRVLLTRPAPENDPDSEEHLNRSPVRQVAVVCSVLVLVNGVIYVAQGPESLELWNNPWRWALLVQGLVGVGYVALAGLRRLVRHVRPLAPLPKPQPAAAASWQQRGVARLHPVLKVVVQVLYSRYRLVYAFLLLGWLGVAGIVPALVCYQTSYQLVRLLHVRGAHLHLMAQLNNATNAAAGIDRAARPSYKIGCVNTYLDFFFGTHIRPATPAPPLQPEDFVRRFYPSAVGRLETLLEPDYIVPRLNQPKLNKANSWSWQPVEQFMNVHSRIIPADGYDEYLLSRLPEPLFSADWWHGSHYAWAAALLTLAALTLVVWLLYHLIRQVFAPPLLNQPPHHALQGWPLGTDPQYYVFNPAGAARAGVLSYLGLSGPYPCFDCRTLDSSTKWPQALQPLHLPQEAKGTRLLKTAHHVLQRLHLEPEKPAPHPRIVLVDHFEFQTEQPAITAQKTALLRWLNHYSDLRIVVISRVHPRAFVDCGHPLEKDCHDNDHHALRRAGNELLDELSQFRIQHLPLQHVPQPAGAAAPNLAKLPEHFLTRECHNLDFIHRIEPSIKANLQHLEQIGYCIERDIVTLTIKRMGMLYFRSLWRKLSAHEQFLLFDLAQDGIINTNNWPVLDSLVRKGYLIIGNDDRLRIMSEGFRAYILSTVPRQQALTFEAKERRQGLWAKLSLPLLLLLASAAVFLAATQGETLSVAQQYLALLTGLVALLLRLFSGVASGPAASSQETTLDAPTNHH</sequence>
<feature type="transmembrane region" description="Helical" evidence="1">
    <location>
        <begin position="291"/>
        <end position="310"/>
    </location>
</feature>
<feature type="transmembrane region" description="Helical" evidence="1">
    <location>
        <begin position="694"/>
        <end position="715"/>
    </location>
</feature>
<dbReference type="EMBL" id="SRMB01000002">
    <property type="protein sequence ID" value="TGE27514.1"/>
    <property type="molecule type" value="Genomic_DNA"/>
</dbReference>
<keyword evidence="1" id="KW-0472">Membrane</keyword>
<feature type="transmembrane region" description="Helical" evidence="1">
    <location>
        <begin position="590"/>
        <end position="606"/>
    </location>
</feature>
<keyword evidence="1" id="KW-1133">Transmembrane helix</keyword>
<feature type="transmembrane region" description="Helical" evidence="1">
    <location>
        <begin position="15"/>
        <end position="36"/>
    </location>
</feature>
<name>A0A4Z0QCT9_9BACT</name>